<proteinExistence type="inferred from homology"/>
<dbReference type="Pfam" id="PF01609">
    <property type="entry name" value="DDE_Tnp_1"/>
    <property type="match status" value="1"/>
</dbReference>
<feature type="transmembrane region" description="Helical" evidence="5">
    <location>
        <begin position="276"/>
        <end position="296"/>
    </location>
</feature>
<evidence type="ECO:0000256" key="2">
    <source>
        <dbReference type="ARBA" id="ARBA00022578"/>
    </source>
</evidence>
<gene>
    <name evidence="7" type="ORF">EWV53_15875</name>
</gene>
<dbReference type="GO" id="GO:0003677">
    <property type="term" value="F:DNA binding"/>
    <property type="evidence" value="ECO:0007669"/>
    <property type="project" value="UniProtKB-KW"/>
</dbReference>
<name>A0A552PS92_9CHRO</name>
<dbReference type="InterPro" id="IPR047952">
    <property type="entry name" value="Transpos_IS4"/>
</dbReference>
<accession>A0A552PS92</accession>
<dbReference type="PANTHER" id="PTHR33258">
    <property type="entry name" value="TRANSPOSASE INSL FOR INSERTION SEQUENCE ELEMENT IS186A-RELATED"/>
    <property type="match status" value="1"/>
</dbReference>
<organism evidence="7 8">
    <name type="scientific">Microcystis panniformis Mp_MB_F_20051200_S9</name>
    <dbReference type="NCBI Taxonomy" id="2486223"/>
    <lineage>
        <taxon>Bacteria</taxon>
        <taxon>Bacillati</taxon>
        <taxon>Cyanobacteriota</taxon>
        <taxon>Cyanophyceae</taxon>
        <taxon>Oscillatoriophycideae</taxon>
        <taxon>Chroococcales</taxon>
        <taxon>Microcystaceae</taxon>
        <taxon>Microcystis</taxon>
    </lineage>
</organism>
<keyword evidence="2" id="KW-0815">Transposition</keyword>
<evidence type="ECO:0000256" key="4">
    <source>
        <dbReference type="ARBA" id="ARBA00023172"/>
    </source>
</evidence>
<comment type="caution">
    <text evidence="7">The sequence shown here is derived from an EMBL/GenBank/DDBJ whole genome shotgun (WGS) entry which is preliminary data.</text>
</comment>
<protein>
    <submittedName>
        <fullName evidence="7">IS4 family transposase</fullName>
    </submittedName>
</protein>
<keyword evidence="5" id="KW-0472">Membrane</keyword>
<keyword evidence="5" id="KW-1133">Transmembrane helix</keyword>
<evidence type="ECO:0000259" key="6">
    <source>
        <dbReference type="Pfam" id="PF01609"/>
    </source>
</evidence>
<evidence type="ECO:0000256" key="3">
    <source>
        <dbReference type="ARBA" id="ARBA00023125"/>
    </source>
</evidence>
<evidence type="ECO:0000256" key="5">
    <source>
        <dbReference type="SAM" id="Phobius"/>
    </source>
</evidence>
<evidence type="ECO:0000256" key="1">
    <source>
        <dbReference type="ARBA" id="ARBA00010075"/>
    </source>
</evidence>
<dbReference type="GO" id="GO:0004803">
    <property type="term" value="F:transposase activity"/>
    <property type="evidence" value="ECO:0007669"/>
    <property type="project" value="InterPro"/>
</dbReference>
<dbReference type="AlphaFoldDB" id="A0A552PS92"/>
<dbReference type="GO" id="GO:0006313">
    <property type="term" value="P:DNA transposition"/>
    <property type="evidence" value="ECO:0007669"/>
    <property type="project" value="InterPro"/>
</dbReference>
<sequence length="336" mass="38792">MMLNSLAGIVKTILKRLPKNDYPVLNTRLFVLIWLHLIFDKSLGSLRDLFFRLNHQGIAVDLSTFSKASKNRDYQAFNQIYVSLNSELKKRKGKREHPLYAIDSTVITLTSKLFWMSGYHQMKLVMGVDAETGSIGESHVHFGFSNDESFADLMMTTVPENGIAVEDRGFCGFENLLEMSKSGILFIVRIKNNYKLEFSEEGELVYIGSKKQVKCRVISFCDLETKTEYRFATNVDIEIMSNEEIAESYRQRWAIEILWKFLKMHLKLDRLMTKNVNGVTIQIYTILIVYLILQLMQIPQIYGNTLLNKLRYVNLILSQEGNLISLSERLFSSACM</sequence>
<dbReference type="Proteomes" id="UP000317165">
    <property type="component" value="Unassembled WGS sequence"/>
</dbReference>
<reference evidence="7 8" key="1">
    <citation type="submission" date="2019-01" db="EMBL/GenBank/DDBJ databases">
        <title>Coherence of Microcystis species and biogeography revealed through population genomics.</title>
        <authorList>
            <person name="Perez-Carrascal O.M."/>
            <person name="Terrat Y."/>
            <person name="Giani A."/>
            <person name="Fortin N."/>
            <person name="Tromas N."/>
            <person name="Shapiro B.J."/>
        </authorList>
    </citation>
    <scope>NUCLEOTIDE SEQUENCE [LARGE SCALE GENOMIC DNA]</scope>
    <source>
        <strain evidence="7">Mp_MB_F_20051200_S9</strain>
    </source>
</reference>
<keyword evidence="3" id="KW-0238">DNA-binding</keyword>
<dbReference type="InterPro" id="IPR012337">
    <property type="entry name" value="RNaseH-like_sf"/>
</dbReference>
<evidence type="ECO:0000313" key="7">
    <source>
        <dbReference type="EMBL" id="TRV59857.1"/>
    </source>
</evidence>
<dbReference type="SUPFAM" id="SSF53098">
    <property type="entry name" value="Ribonuclease H-like"/>
    <property type="match status" value="1"/>
</dbReference>
<dbReference type="NCBIfam" id="NF033592">
    <property type="entry name" value="transpos_IS4_1"/>
    <property type="match status" value="1"/>
</dbReference>
<dbReference type="InterPro" id="IPR002559">
    <property type="entry name" value="Transposase_11"/>
</dbReference>
<keyword evidence="5" id="KW-0812">Transmembrane</keyword>
<comment type="similarity">
    <text evidence="1">Belongs to the transposase 11 family.</text>
</comment>
<feature type="domain" description="Transposase IS4-like" evidence="6">
    <location>
        <begin position="96"/>
        <end position="292"/>
    </location>
</feature>
<dbReference type="EMBL" id="SFAC01000187">
    <property type="protein sequence ID" value="TRV59857.1"/>
    <property type="molecule type" value="Genomic_DNA"/>
</dbReference>
<keyword evidence="4" id="KW-0233">DNA recombination</keyword>
<evidence type="ECO:0000313" key="8">
    <source>
        <dbReference type="Proteomes" id="UP000317165"/>
    </source>
</evidence>
<dbReference type="PANTHER" id="PTHR33258:SF1">
    <property type="entry name" value="TRANSPOSASE INSL FOR INSERTION SEQUENCE ELEMENT IS186A-RELATED"/>
    <property type="match status" value="1"/>
</dbReference>